<reference evidence="1 2" key="1">
    <citation type="submission" date="2012-01" db="EMBL/GenBank/DDBJ databases">
        <title>Complete sequence of chromosome of Clostridium pasteurianum BC1.</title>
        <authorList>
            <consortium name="US DOE Joint Genome Institute"/>
            <person name="Lucas S."/>
            <person name="Han J."/>
            <person name="Lapidus A."/>
            <person name="Cheng J.-F."/>
            <person name="Goodwin L."/>
            <person name="Pitluck S."/>
            <person name="Peters L."/>
            <person name="Mikhailova N."/>
            <person name="Teshima H."/>
            <person name="Detter J.C."/>
            <person name="Han C."/>
            <person name="Tapia R."/>
            <person name="Land M."/>
            <person name="Hauser L."/>
            <person name="Kyrpides N."/>
            <person name="Ivanova N."/>
            <person name="Pagani I."/>
            <person name="Dunn J."/>
            <person name="Taghavi S."/>
            <person name="Francis A."/>
            <person name="van der Lelie D."/>
            <person name="Woyke T."/>
        </authorList>
    </citation>
    <scope>NUCLEOTIDE SEQUENCE [LARGE SCALE GENOMIC DNA]</scope>
    <source>
        <strain evidence="1 2">BC1</strain>
    </source>
</reference>
<dbReference type="KEGG" id="cpas:Clopa_1963"/>
<evidence type="ECO:0000313" key="1">
    <source>
        <dbReference type="EMBL" id="AGK96857.1"/>
    </source>
</evidence>
<dbReference type="EMBL" id="CP003261">
    <property type="protein sequence ID" value="AGK96857.1"/>
    <property type="molecule type" value="Genomic_DNA"/>
</dbReference>
<dbReference type="RefSeq" id="WP_015615175.1">
    <property type="nucleotide sequence ID" value="NC_021182.1"/>
</dbReference>
<dbReference type="HOGENOM" id="CLU_091283_1_0_9"/>
<dbReference type="NCBIfam" id="TIGR01909">
    <property type="entry name" value="C_GCAxxG_C_C"/>
    <property type="match status" value="1"/>
</dbReference>
<dbReference type="OrthoDB" id="9791535at2"/>
<dbReference type="Pfam" id="PF09719">
    <property type="entry name" value="C_GCAxxG_C_C"/>
    <property type="match status" value="1"/>
</dbReference>
<protein>
    <submittedName>
        <fullName evidence="1">C_GCAxxG_C_C family probable redox protein</fullName>
    </submittedName>
</protein>
<dbReference type="InterPro" id="IPR010181">
    <property type="entry name" value="CGCAxxGCC_motif"/>
</dbReference>
<evidence type="ECO:0000313" key="2">
    <source>
        <dbReference type="Proteomes" id="UP000013523"/>
    </source>
</evidence>
<organism evidence="1 2">
    <name type="scientific">Clostridium pasteurianum BC1</name>
    <dbReference type="NCBI Taxonomy" id="86416"/>
    <lineage>
        <taxon>Bacteria</taxon>
        <taxon>Bacillati</taxon>
        <taxon>Bacillota</taxon>
        <taxon>Clostridia</taxon>
        <taxon>Eubacteriales</taxon>
        <taxon>Clostridiaceae</taxon>
        <taxon>Clostridium</taxon>
    </lineage>
</organism>
<dbReference type="eggNOG" id="COG1433">
    <property type="taxonomic scope" value="Bacteria"/>
</dbReference>
<name>R4K181_CLOPA</name>
<dbReference type="AlphaFoldDB" id="R4K181"/>
<dbReference type="STRING" id="86416.Clopa_1963"/>
<accession>R4K181</accession>
<dbReference type="Proteomes" id="UP000013523">
    <property type="component" value="Chromosome"/>
</dbReference>
<gene>
    <name evidence="1" type="ORF">Clopa_1963</name>
</gene>
<sequence>MNKVEQAIGKFSRGVNCAQSVLLTYCNELNLDMDSLLKLGNGLENILCKDEVCGAVTGAIMVLDLKYGTDEIENKLSKEKSQQMIEIFSEKFKNMNCSMLCKDLIGCNLKQKGMIGYAREKGVFKDVCPKLIKDAINIIEELQCSV</sequence>
<proteinExistence type="predicted"/>
<dbReference type="PATRIC" id="fig|86416.3.peg.1933"/>
<keyword evidence="2" id="KW-1185">Reference proteome</keyword>